<feature type="compositionally biased region" description="Polar residues" evidence="1">
    <location>
        <begin position="148"/>
        <end position="161"/>
    </location>
</feature>
<protein>
    <submittedName>
        <fullName evidence="2">Uncharacterized protein</fullName>
    </submittedName>
</protein>
<feature type="compositionally biased region" description="Polar residues" evidence="1">
    <location>
        <begin position="122"/>
        <end position="140"/>
    </location>
</feature>
<feature type="region of interest" description="Disordered" evidence="1">
    <location>
        <begin position="74"/>
        <end position="223"/>
    </location>
</feature>
<keyword evidence="3" id="KW-1185">Reference proteome</keyword>
<dbReference type="PRINTS" id="PR01217">
    <property type="entry name" value="PRICHEXTENSN"/>
</dbReference>
<evidence type="ECO:0000313" key="2">
    <source>
        <dbReference type="EMBL" id="KAK7046990.1"/>
    </source>
</evidence>
<sequence>MSATSFRTTPTTRETTSPSTLLLRSPLLPSADNPLPSPLKEPCAARARAAYTYNYTHTIPTHAPSAPPIHALPIDMGVFSKPRPHSPPPQSASTSPPPYLPWPPSSSRLPLSPPPPRPPTGLCTSTPLPLIPKNTSTRTWQCKPKKSAPSTTTISAWSSPPSRHLPPRIPEIHLPTHPPPKKTRTTKTKTASPPSRSRHSSTGLRSSASGKGGNRGRRFSYYGGSAFSCAGGVRVCLRV</sequence>
<dbReference type="Proteomes" id="UP001362999">
    <property type="component" value="Unassembled WGS sequence"/>
</dbReference>
<accession>A0AAW0D9F6</accession>
<feature type="compositionally biased region" description="Low complexity" evidence="1">
    <location>
        <begin position="1"/>
        <end position="30"/>
    </location>
</feature>
<evidence type="ECO:0000313" key="3">
    <source>
        <dbReference type="Proteomes" id="UP001362999"/>
    </source>
</evidence>
<gene>
    <name evidence="2" type="ORF">R3P38DRAFT_3258370</name>
</gene>
<reference evidence="2 3" key="1">
    <citation type="journal article" date="2024" name="J Genomics">
        <title>Draft genome sequencing and assembly of Favolaschia claudopus CIRM-BRFM 2984 isolated from oak limbs.</title>
        <authorList>
            <person name="Navarro D."/>
            <person name="Drula E."/>
            <person name="Chaduli D."/>
            <person name="Cazenave R."/>
            <person name="Ahrendt S."/>
            <person name="Wang J."/>
            <person name="Lipzen A."/>
            <person name="Daum C."/>
            <person name="Barry K."/>
            <person name="Grigoriev I.V."/>
            <person name="Favel A."/>
            <person name="Rosso M.N."/>
            <person name="Martin F."/>
        </authorList>
    </citation>
    <scope>NUCLEOTIDE SEQUENCE [LARGE SCALE GENOMIC DNA]</scope>
    <source>
        <strain evidence="2 3">CIRM-BRFM 2984</strain>
    </source>
</reference>
<feature type="compositionally biased region" description="Pro residues" evidence="1">
    <location>
        <begin position="85"/>
        <end position="104"/>
    </location>
</feature>
<feature type="region of interest" description="Disordered" evidence="1">
    <location>
        <begin position="1"/>
        <end position="40"/>
    </location>
</feature>
<proteinExistence type="predicted"/>
<dbReference type="EMBL" id="JAWWNJ010000010">
    <property type="protein sequence ID" value="KAK7046990.1"/>
    <property type="molecule type" value="Genomic_DNA"/>
</dbReference>
<organism evidence="2 3">
    <name type="scientific">Favolaschia claudopus</name>
    <dbReference type="NCBI Taxonomy" id="2862362"/>
    <lineage>
        <taxon>Eukaryota</taxon>
        <taxon>Fungi</taxon>
        <taxon>Dikarya</taxon>
        <taxon>Basidiomycota</taxon>
        <taxon>Agaricomycotina</taxon>
        <taxon>Agaricomycetes</taxon>
        <taxon>Agaricomycetidae</taxon>
        <taxon>Agaricales</taxon>
        <taxon>Marasmiineae</taxon>
        <taxon>Mycenaceae</taxon>
        <taxon>Favolaschia</taxon>
    </lineage>
</organism>
<feature type="compositionally biased region" description="Polar residues" evidence="1">
    <location>
        <begin position="200"/>
        <end position="209"/>
    </location>
</feature>
<name>A0AAW0D9F6_9AGAR</name>
<dbReference type="AlphaFoldDB" id="A0AAW0D9F6"/>
<evidence type="ECO:0000256" key="1">
    <source>
        <dbReference type="SAM" id="MobiDB-lite"/>
    </source>
</evidence>
<comment type="caution">
    <text evidence="2">The sequence shown here is derived from an EMBL/GenBank/DDBJ whole genome shotgun (WGS) entry which is preliminary data.</text>
</comment>